<proteinExistence type="predicted"/>
<dbReference type="Proteomes" id="UP000260644">
    <property type="component" value="Unassembled WGS sequence"/>
</dbReference>
<evidence type="ECO:0000313" key="1">
    <source>
        <dbReference type="EMBL" id="RFS19413.1"/>
    </source>
</evidence>
<protein>
    <submittedName>
        <fullName evidence="1">Uncharacterized protein</fullName>
    </submittedName>
</protein>
<dbReference type="OrthoDB" id="7857369at2"/>
<evidence type="ECO:0000313" key="2">
    <source>
        <dbReference type="Proteomes" id="UP000260644"/>
    </source>
</evidence>
<accession>A0A3E1Y428</accession>
<reference evidence="1 2" key="1">
    <citation type="submission" date="2018-07" db="EMBL/GenBank/DDBJ databases">
        <title>Chitinophaga K2CV101002-2 sp. nov., isolated from a monsoon evergreen broad-leaved forest soil.</title>
        <authorList>
            <person name="Lv Y."/>
        </authorList>
    </citation>
    <scope>NUCLEOTIDE SEQUENCE [LARGE SCALE GENOMIC DNA]</scope>
    <source>
        <strain evidence="1 2">GDMCC 1.1288</strain>
    </source>
</reference>
<sequence>MIEKATISALLMQQALDSLLLAVEARREKNIDKEIRLGINIFLLLGITVEGVINEIGEDLIDSWTWSELEKGTTPLKWRILSTSKKEFKPSEEPLQTIIELQKIRNRIAHPKSKKLDTDVIIISDTGIVKKNPEDNYILPEENFSIYIGYEKFLKDFDAKNTLFYMKRVLTAIKEISKLFNREDRFQWSNAISDEIKNIIIDKNEINT</sequence>
<organism evidence="1 2">
    <name type="scientific">Chitinophaga silvatica</name>
    <dbReference type="NCBI Taxonomy" id="2282649"/>
    <lineage>
        <taxon>Bacteria</taxon>
        <taxon>Pseudomonadati</taxon>
        <taxon>Bacteroidota</taxon>
        <taxon>Chitinophagia</taxon>
        <taxon>Chitinophagales</taxon>
        <taxon>Chitinophagaceae</taxon>
        <taxon>Chitinophaga</taxon>
    </lineage>
</organism>
<name>A0A3E1Y428_9BACT</name>
<dbReference type="AlphaFoldDB" id="A0A3E1Y428"/>
<comment type="caution">
    <text evidence="1">The sequence shown here is derived from an EMBL/GenBank/DDBJ whole genome shotgun (WGS) entry which is preliminary data.</text>
</comment>
<gene>
    <name evidence="1" type="ORF">DVR12_22525</name>
</gene>
<dbReference type="EMBL" id="QPMM01000013">
    <property type="protein sequence ID" value="RFS19413.1"/>
    <property type="molecule type" value="Genomic_DNA"/>
</dbReference>
<dbReference type="RefSeq" id="WP_116978068.1">
    <property type="nucleotide sequence ID" value="NZ_QPMM01000013.1"/>
</dbReference>
<keyword evidence="2" id="KW-1185">Reference proteome</keyword>